<dbReference type="GO" id="GO:0016020">
    <property type="term" value="C:membrane"/>
    <property type="evidence" value="ECO:0007669"/>
    <property type="project" value="UniProtKB-SubCell"/>
</dbReference>
<sequence length="506" mass="56762">MAISRTFPLFMVLSWVYTCAMIVKSIVCEKEQRLKETMRVMGLGNGIHWLGWFIDSFIPMVVTIFFLTIILVYGNVLMRADPTVVFIFLLVYSLATIAQSFLISVFFSRANIAAACAGIIFFVLYLPYPFMVRWMLYLSSTDKVLLSLFSNVAFGLGASYLSLYEESGTGLHWDDITVSPLYDDDFSLAYVIYMLLLDCIIYLILTWYIEEVNTQEGADTFEDEPEGLTCGLTISNLSKVYSNGKVAVNDISLNFYEGQITSFLGHNGAGKTTTISILTGLFPPSSGTAKIYGLDIRNDMDKIRNSLGMCPQHNVLFEWLTVEEHLQFYGQLRVGGTRTKKFVEEEGEKMLADLHLPHKRKALASDLSGGMQRKLSIALAFIGGSKTVILDEPTSGVDPYSRRSIWELLLKYKEGRTVILTTHYMDEADLLSDRIAIIANGKLQCCGSSVFLKSLYGSGYHLTVEMDSYTNKLPPTTQVIFLGDWSVCAAPFSPKIFRNPFPRIQC</sequence>
<evidence type="ECO:0000256" key="8">
    <source>
        <dbReference type="ARBA" id="ARBA00022989"/>
    </source>
</evidence>
<dbReference type="Gene3D" id="3.40.50.300">
    <property type="entry name" value="P-loop containing nucleotide triphosphate hydrolases"/>
    <property type="match status" value="1"/>
</dbReference>
<proteinExistence type="inferred from homology"/>
<evidence type="ECO:0000313" key="13">
    <source>
        <dbReference type="Proteomes" id="UP001558652"/>
    </source>
</evidence>
<feature type="transmembrane region" description="Helical" evidence="10">
    <location>
        <begin position="47"/>
        <end position="73"/>
    </location>
</feature>
<dbReference type="Proteomes" id="UP001558652">
    <property type="component" value="Unassembled WGS sequence"/>
</dbReference>
<dbReference type="InterPro" id="IPR027417">
    <property type="entry name" value="P-loop_NTPase"/>
</dbReference>
<evidence type="ECO:0000259" key="11">
    <source>
        <dbReference type="PROSITE" id="PS50893"/>
    </source>
</evidence>
<dbReference type="PROSITE" id="PS50893">
    <property type="entry name" value="ABC_TRANSPORTER_2"/>
    <property type="match status" value="1"/>
</dbReference>
<organism evidence="12 13">
    <name type="scientific">Ranatra chinensis</name>
    <dbReference type="NCBI Taxonomy" id="642074"/>
    <lineage>
        <taxon>Eukaryota</taxon>
        <taxon>Metazoa</taxon>
        <taxon>Ecdysozoa</taxon>
        <taxon>Arthropoda</taxon>
        <taxon>Hexapoda</taxon>
        <taxon>Insecta</taxon>
        <taxon>Pterygota</taxon>
        <taxon>Neoptera</taxon>
        <taxon>Paraneoptera</taxon>
        <taxon>Hemiptera</taxon>
        <taxon>Heteroptera</taxon>
        <taxon>Panheteroptera</taxon>
        <taxon>Nepomorpha</taxon>
        <taxon>Nepidae</taxon>
        <taxon>Ranatrinae</taxon>
        <taxon>Ranatra</taxon>
    </lineage>
</organism>
<evidence type="ECO:0000256" key="4">
    <source>
        <dbReference type="ARBA" id="ARBA00022692"/>
    </source>
</evidence>
<dbReference type="SUPFAM" id="SSF52540">
    <property type="entry name" value="P-loop containing nucleoside triphosphate hydrolases"/>
    <property type="match status" value="1"/>
</dbReference>
<dbReference type="CDD" id="cd03263">
    <property type="entry name" value="ABC_subfamily_A"/>
    <property type="match status" value="1"/>
</dbReference>
<evidence type="ECO:0000256" key="5">
    <source>
        <dbReference type="ARBA" id="ARBA00022737"/>
    </source>
</evidence>
<dbReference type="SMART" id="SM00382">
    <property type="entry name" value="AAA"/>
    <property type="match status" value="1"/>
</dbReference>
<evidence type="ECO:0000256" key="10">
    <source>
        <dbReference type="SAM" id="Phobius"/>
    </source>
</evidence>
<feature type="transmembrane region" description="Helical" evidence="10">
    <location>
        <begin position="144"/>
        <end position="163"/>
    </location>
</feature>
<dbReference type="FunFam" id="3.40.50.300:FF:000298">
    <property type="entry name" value="ATP-binding cassette sub-family A member 12"/>
    <property type="match status" value="1"/>
</dbReference>
<dbReference type="Pfam" id="PF00005">
    <property type="entry name" value="ABC_tran"/>
    <property type="match status" value="1"/>
</dbReference>
<comment type="subcellular location">
    <subcellularLocation>
        <location evidence="1">Membrane</location>
        <topology evidence="1">Multi-pass membrane protein</topology>
    </subcellularLocation>
</comment>
<accession>A0ABD0YBD5</accession>
<evidence type="ECO:0000256" key="9">
    <source>
        <dbReference type="ARBA" id="ARBA00023136"/>
    </source>
</evidence>
<dbReference type="PANTHER" id="PTHR19229:SF36">
    <property type="entry name" value="ATP-BINDING CASSETTE SUB-FAMILY A MEMBER 2"/>
    <property type="match status" value="1"/>
</dbReference>
<keyword evidence="8 10" id="KW-1133">Transmembrane helix</keyword>
<dbReference type="PANTHER" id="PTHR19229">
    <property type="entry name" value="ATP-BINDING CASSETTE TRANSPORTER SUBFAMILY A ABCA"/>
    <property type="match status" value="1"/>
</dbReference>
<feature type="transmembrane region" description="Helical" evidence="10">
    <location>
        <begin position="7"/>
        <end position="27"/>
    </location>
</feature>
<keyword evidence="7" id="KW-0067">ATP-binding</keyword>
<dbReference type="InterPro" id="IPR026082">
    <property type="entry name" value="ABCA"/>
</dbReference>
<comment type="similarity">
    <text evidence="2">Belongs to the ABC transporter superfamily. ABCA family.</text>
</comment>
<dbReference type="InterPro" id="IPR017871">
    <property type="entry name" value="ABC_transporter-like_CS"/>
</dbReference>
<keyword evidence="3" id="KW-0813">Transport</keyword>
<keyword evidence="5" id="KW-0677">Repeat</keyword>
<dbReference type="AlphaFoldDB" id="A0ABD0YBD5"/>
<keyword evidence="9 10" id="KW-0472">Membrane</keyword>
<evidence type="ECO:0000256" key="1">
    <source>
        <dbReference type="ARBA" id="ARBA00004141"/>
    </source>
</evidence>
<feature type="transmembrane region" description="Helical" evidence="10">
    <location>
        <begin position="112"/>
        <end position="132"/>
    </location>
</feature>
<dbReference type="EMBL" id="JBFDAA010000010">
    <property type="protein sequence ID" value="KAL1124646.1"/>
    <property type="molecule type" value="Genomic_DNA"/>
</dbReference>
<reference evidence="12 13" key="1">
    <citation type="submission" date="2024-07" db="EMBL/GenBank/DDBJ databases">
        <title>Chromosome-level genome assembly of the water stick insect Ranatra chinensis (Heteroptera: Nepidae).</title>
        <authorList>
            <person name="Liu X."/>
        </authorList>
    </citation>
    <scope>NUCLEOTIDE SEQUENCE [LARGE SCALE GENOMIC DNA]</scope>
    <source>
        <strain evidence="12">Cailab_2021Rc</strain>
        <tissue evidence="12">Muscle</tissue>
    </source>
</reference>
<evidence type="ECO:0000256" key="7">
    <source>
        <dbReference type="ARBA" id="ARBA00022840"/>
    </source>
</evidence>
<evidence type="ECO:0000256" key="3">
    <source>
        <dbReference type="ARBA" id="ARBA00022448"/>
    </source>
</evidence>
<dbReference type="GO" id="GO:0005524">
    <property type="term" value="F:ATP binding"/>
    <property type="evidence" value="ECO:0007669"/>
    <property type="project" value="UniProtKB-KW"/>
</dbReference>
<dbReference type="InterPro" id="IPR003439">
    <property type="entry name" value="ABC_transporter-like_ATP-bd"/>
</dbReference>
<keyword evidence="4 10" id="KW-0812">Transmembrane</keyword>
<dbReference type="Pfam" id="PF12698">
    <property type="entry name" value="ABC2_membrane_3"/>
    <property type="match status" value="1"/>
</dbReference>
<dbReference type="InterPro" id="IPR013525">
    <property type="entry name" value="ABC2_TM"/>
</dbReference>
<feature type="transmembrane region" description="Helical" evidence="10">
    <location>
        <begin position="85"/>
        <end position="106"/>
    </location>
</feature>
<name>A0ABD0YBD5_9HEMI</name>
<keyword evidence="13" id="KW-1185">Reference proteome</keyword>
<feature type="transmembrane region" description="Helical" evidence="10">
    <location>
        <begin position="188"/>
        <end position="209"/>
    </location>
</feature>
<comment type="caution">
    <text evidence="12">The sequence shown here is derived from an EMBL/GenBank/DDBJ whole genome shotgun (WGS) entry which is preliminary data.</text>
</comment>
<gene>
    <name evidence="12" type="ORF">AAG570_001270</name>
</gene>
<evidence type="ECO:0000256" key="2">
    <source>
        <dbReference type="ARBA" id="ARBA00008869"/>
    </source>
</evidence>
<keyword evidence="6" id="KW-0547">Nucleotide-binding</keyword>
<protein>
    <recommendedName>
        <fullName evidence="11">ABC transporter domain-containing protein</fullName>
    </recommendedName>
</protein>
<dbReference type="PROSITE" id="PS00211">
    <property type="entry name" value="ABC_TRANSPORTER_1"/>
    <property type="match status" value="1"/>
</dbReference>
<evidence type="ECO:0000313" key="12">
    <source>
        <dbReference type="EMBL" id="KAL1124646.1"/>
    </source>
</evidence>
<evidence type="ECO:0000256" key="6">
    <source>
        <dbReference type="ARBA" id="ARBA00022741"/>
    </source>
</evidence>
<dbReference type="InterPro" id="IPR003593">
    <property type="entry name" value="AAA+_ATPase"/>
</dbReference>
<feature type="domain" description="ABC transporter" evidence="11">
    <location>
        <begin position="232"/>
        <end position="465"/>
    </location>
</feature>